<gene>
    <name evidence="2" type="ORF">BDV24DRAFT_121133</name>
</gene>
<evidence type="ECO:0000256" key="1">
    <source>
        <dbReference type="SAM" id="Phobius"/>
    </source>
</evidence>
<feature type="transmembrane region" description="Helical" evidence="1">
    <location>
        <begin position="6"/>
        <end position="25"/>
    </location>
</feature>
<keyword evidence="1" id="KW-0472">Membrane</keyword>
<evidence type="ECO:0000313" key="2">
    <source>
        <dbReference type="EMBL" id="KAE8347633.1"/>
    </source>
</evidence>
<keyword evidence="1" id="KW-0812">Transmembrane</keyword>
<accession>A0A5N6YRW7</accession>
<dbReference type="EMBL" id="ML737112">
    <property type="protein sequence ID" value="KAE8347633.1"/>
    <property type="molecule type" value="Genomic_DNA"/>
</dbReference>
<protein>
    <submittedName>
        <fullName evidence="2">Uncharacterized protein</fullName>
    </submittedName>
</protein>
<dbReference type="AlphaFoldDB" id="A0A5N6YRW7"/>
<feature type="transmembrane region" description="Helical" evidence="1">
    <location>
        <begin position="32"/>
        <end position="51"/>
    </location>
</feature>
<reference evidence="2" key="1">
    <citation type="submission" date="2019-04" db="EMBL/GenBank/DDBJ databases">
        <title>Friends and foes A comparative genomics study of 23 Aspergillus species from section Flavi.</title>
        <authorList>
            <consortium name="DOE Joint Genome Institute"/>
            <person name="Kjaerbolling I."/>
            <person name="Vesth T."/>
            <person name="Frisvad J.C."/>
            <person name="Nybo J.L."/>
            <person name="Theobald S."/>
            <person name="Kildgaard S."/>
            <person name="Isbrandt T."/>
            <person name="Kuo A."/>
            <person name="Sato A."/>
            <person name="Lyhne E.K."/>
            <person name="Kogle M.E."/>
            <person name="Wiebenga A."/>
            <person name="Kun R.S."/>
            <person name="Lubbers R.J."/>
            <person name="Makela M.R."/>
            <person name="Barry K."/>
            <person name="Chovatia M."/>
            <person name="Clum A."/>
            <person name="Daum C."/>
            <person name="Haridas S."/>
            <person name="He G."/>
            <person name="LaButti K."/>
            <person name="Lipzen A."/>
            <person name="Mondo S."/>
            <person name="Riley R."/>
            <person name="Salamov A."/>
            <person name="Simmons B.A."/>
            <person name="Magnuson J.K."/>
            <person name="Henrissat B."/>
            <person name="Mortensen U.H."/>
            <person name="Larsen T.O."/>
            <person name="Devries R.P."/>
            <person name="Grigoriev I.V."/>
            <person name="Machida M."/>
            <person name="Baker S.E."/>
            <person name="Andersen M.R."/>
        </authorList>
    </citation>
    <scope>NUCLEOTIDE SEQUENCE</scope>
    <source>
        <strain evidence="2">CBS 117612</strain>
    </source>
</reference>
<proteinExistence type="predicted"/>
<keyword evidence="1" id="KW-1133">Transmembrane helix</keyword>
<name>A0A5N6YRW7_9EURO</name>
<dbReference type="Proteomes" id="UP000325558">
    <property type="component" value="Unassembled WGS sequence"/>
</dbReference>
<sequence length="100" mass="11495">MCDPLSGWVMVVVYYHYSVPILIALENRPQRVVFVPTLVFIHLSAMLLPHIHPMSFPAGYDTACIDLSLDCEFYKGEEMLMRIRLGSVIEPLPIERRCKT</sequence>
<organism evidence="2">
    <name type="scientific">Aspergillus arachidicola</name>
    <dbReference type="NCBI Taxonomy" id="656916"/>
    <lineage>
        <taxon>Eukaryota</taxon>
        <taxon>Fungi</taxon>
        <taxon>Dikarya</taxon>
        <taxon>Ascomycota</taxon>
        <taxon>Pezizomycotina</taxon>
        <taxon>Eurotiomycetes</taxon>
        <taxon>Eurotiomycetidae</taxon>
        <taxon>Eurotiales</taxon>
        <taxon>Aspergillaceae</taxon>
        <taxon>Aspergillus</taxon>
        <taxon>Aspergillus subgen. Circumdati</taxon>
    </lineage>
</organism>